<reference evidence="4 5" key="1">
    <citation type="journal article" date="2014" name="PLoS ONE">
        <title>Global Analysis of Gene Expression Profiles in Physic Nut (Jatropha curcas L.) Seedlings Exposed to Salt Stress.</title>
        <authorList>
            <person name="Zhang L."/>
            <person name="Zhang C."/>
            <person name="Wu P."/>
            <person name="Chen Y."/>
            <person name="Li M."/>
            <person name="Jiang H."/>
            <person name="Wu G."/>
        </authorList>
    </citation>
    <scope>NUCLEOTIDE SEQUENCE [LARGE SCALE GENOMIC DNA]</scope>
    <source>
        <strain evidence="5">cv. GZQX0401</strain>
        <tissue evidence="4">Young leaves</tissue>
    </source>
</reference>
<organism evidence="4 5">
    <name type="scientific">Jatropha curcas</name>
    <name type="common">Barbados nut</name>
    <dbReference type="NCBI Taxonomy" id="180498"/>
    <lineage>
        <taxon>Eukaryota</taxon>
        <taxon>Viridiplantae</taxon>
        <taxon>Streptophyta</taxon>
        <taxon>Embryophyta</taxon>
        <taxon>Tracheophyta</taxon>
        <taxon>Spermatophyta</taxon>
        <taxon>Magnoliopsida</taxon>
        <taxon>eudicotyledons</taxon>
        <taxon>Gunneridae</taxon>
        <taxon>Pentapetalae</taxon>
        <taxon>rosids</taxon>
        <taxon>fabids</taxon>
        <taxon>Malpighiales</taxon>
        <taxon>Euphorbiaceae</taxon>
        <taxon>Crotonoideae</taxon>
        <taxon>Jatropheae</taxon>
        <taxon>Jatropha</taxon>
    </lineage>
</organism>
<feature type="domain" description="C2" evidence="3">
    <location>
        <begin position="1"/>
        <end position="109"/>
    </location>
</feature>
<accession>A0A067LJU8</accession>
<dbReference type="OrthoDB" id="419768at2759"/>
<dbReference type="InterPro" id="IPR035892">
    <property type="entry name" value="C2_domain_sf"/>
</dbReference>
<dbReference type="PANTHER" id="PTHR46502">
    <property type="entry name" value="C2 DOMAIN-CONTAINING"/>
    <property type="match status" value="1"/>
</dbReference>
<gene>
    <name evidence="4" type="ORF">JCGZ_01450</name>
</gene>
<dbReference type="Proteomes" id="UP000027138">
    <property type="component" value="Unassembled WGS sequence"/>
</dbReference>
<dbReference type="CDD" id="cd04049">
    <property type="entry name" value="C2_putative_Elicitor-responsive_gene"/>
    <property type="match status" value="1"/>
</dbReference>
<dbReference type="AlphaFoldDB" id="A0A067LJU8"/>
<dbReference type="GO" id="GO:0046872">
    <property type="term" value="F:metal ion binding"/>
    <property type="evidence" value="ECO:0007669"/>
    <property type="project" value="UniProtKB-KW"/>
</dbReference>
<dbReference type="STRING" id="180498.A0A067LJU8"/>
<dbReference type="PANTHER" id="PTHR46502:SF15">
    <property type="entry name" value="16 KDA PHLOEM PROTEIN 1"/>
    <property type="match status" value="1"/>
</dbReference>
<evidence type="ECO:0000256" key="2">
    <source>
        <dbReference type="ARBA" id="ARBA00022837"/>
    </source>
</evidence>
<keyword evidence="2" id="KW-0106">Calcium</keyword>
<evidence type="ECO:0000313" key="5">
    <source>
        <dbReference type="Proteomes" id="UP000027138"/>
    </source>
</evidence>
<dbReference type="Pfam" id="PF00168">
    <property type="entry name" value="C2"/>
    <property type="match status" value="1"/>
</dbReference>
<keyword evidence="5" id="KW-1185">Reference proteome</keyword>
<proteinExistence type="predicted"/>
<evidence type="ECO:0000256" key="1">
    <source>
        <dbReference type="ARBA" id="ARBA00022723"/>
    </source>
</evidence>
<name>A0A067LJU8_JATCU</name>
<dbReference type="EMBL" id="KK914240">
    <property type="protein sequence ID" value="KDP44950.1"/>
    <property type="molecule type" value="Genomic_DNA"/>
</dbReference>
<dbReference type="PROSITE" id="PS50004">
    <property type="entry name" value="C2"/>
    <property type="match status" value="1"/>
</dbReference>
<sequence length="156" mass="17281">MAIGILEVELVKAKGLKGTDFLGKIDPYVIVKYKGQERESSVASGAGAGGSPVWNEKLRFKVEYPGVGDDYKLILKIMDKDTFSRDDYLGKATVYVKDLLELGVENGTAEFVPQKYNVVQTNLSYSGEIQIGLTFTVKAEDDNGEEEYGGWKQSYF</sequence>
<dbReference type="Gene3D" id="2.60.40.150">
    <property type="entry name" value="C2 domain"/>
    <property type="match status" value="1"/>
</dbReference>
<keyword evidence="1" id="KW-0479">Metal-binding</keyword>
<protein>
    <recommendedName>
        <fullName evidence="3">C2 domain-containing protein</fullName>
    </recommendedName>
</protein>
<dbReference type="KEGG" id="jcu:105647591"/>
<dbReference type="SUPFAM" id="SSF49562">
    <property type="entry name" value="C2 domain (Calcium/lipid-binding domain, CaLB)"/>
    <property type="match status" value="1"/>
</dbReference>
<dbReference type="SMART" id="SM00239">
    <property type="entry name" value="C2"/>
    <property type="match status" value="1"/>
</dbReference>
<dbReference type="InterPro" id="IPR000008">
    <property type="entry name" value="C2_dom"/>
</dbReference>
<evidence type="ECO:0000259" key="3">
    <source>
        <dbReference type="PROSITE" id="PS50004"/>
    </source>
</evidence>
<evidence type="ECO:0000313" key="4">
    <source>
        <dbReference type="EMBL" id="KDP44950.1"/>
    </source>
</evidence>